<reference evidence="8" key="1">
    <citation type="submission" date="2022-04" db="EMBL/GenBank/DDBJ databases">
        <title>Whole genome sequence of Sphaerotilus sp. FB-5.</title>
        <authorList>
            <person name="Takeda M."/>
            <person name="Narihara S."/>
            <person name="Akimoto M."/>
            <person name="Akimoto R."/>
            <person name="Nishiyashiki S."/>
            <person name="Murakami T."/>
        </authorList>
    </citation>
    <scope>NUCLEOTIDE SEQUENCE</scope>
    <source>
        <strain evidence="8">FB-5</strain>
    </source>
</reference>
<evidence type="ECO:0000256" key="5">
    <source>
        <dbReference type="ARBA" id="ARBA00022989"/>
    </source>
</evidence>
<comment type="similarity">
    <text evidence="2">Belongs to the DoxX family.</text>
</comment>
<evidence type="ECO:0000256" key="4">
    <source>
        <dbReference type="ARBA" id="ARBA00022692"/>
    </source>
</evidence>
<organism evidence="8 9">
    <name type="scientific">Sphaerotilus microaerophilus</name>
    <dbReference type="NCBI Taxonomy" id="2914710"/>
    <lineage>
        <taxon>Bacteria</taxon>
        <taxon>Pseudomonadati</taxon>
        <taxon>Pseudomonadota</taxon>
        <taxon>Betaproteobacteria</taxon>
        <taxon>Burkholderiales</taxon>
        <taxon>Sphaerotilaceae</taxon>
        <taxon>Sphaerotilus</taxon>
    </lineage>
</organism>
<dbReference type="EMBL" id="AP025730">
    <property type="protein sequence ID" value="BDI06456.1"/>
    <property type="molecule type" value="Genomic_DNA"/>
</dbReference>
<evidence type="ECO:0000256" key="2">
    <source>
        <dbReference type="ARBA" id="ARBA00006679"/>
    </source>
</evidence>
<keyword evidence="9" id="KW-1185">Reference proteome</keyword>
<protein>
    <recommendedName>
        <fullName evidence="10">Oxidoreductase</fullName>
    </recommendedName>
</protein>
<name>A0ABN6PMM9_9BURK</name>
<evidence type="ECO:0000256" key="7">
    <source>
        <dbReference type="SAM" id="Phobius"/>
    </source>
</evidence>
<feature type="transmembrane region" description="Helical" evidence="7">
    <location>
        <begin position="129"/>
        <end position="149"/>
    </location>
</feature>
<comment type="subcellular location">
    <subcellularLocation>
        <location evidence="1">Cell membrane</location>
        <topology evidence="1">Multi-pass membrane protein</topology>
    </subcellularLocation>
</comment>
<dbReference type="PANTHER" id="PTHR33452">
    <property type="entry name" value="OXIDOREDUCTASE CATD-RELATED"/>
    <property type="match status" value="1"/>
</dbReference>
<gene>
    <name evidence="8" type="ORF">CATMQ487_34260</name>
</gene>
<evidence type="ECO:0008006" key="10">
    <source>
        <dbReference type="Google" id="ProtNLM"/>
    </source>
</evidence>
<evidence type="ECO:0000313" key="8">
    <source>
        <dbReference type="EMBL" id="BDI06456.1"/>
    </source>
</evidence>
<proteinExistence type="inferred from homology"/>
<dbReference type="Proteomes" id="UP001057498">
    <property type="component" value="Chromosome"/>
</dbReference>
<keyword evidence="3" id="KW-1003">Cell membrane</keyword>
<evidence type="ECO:0000313" key="9">
    <source>
        <dbReference type="Proteomes" id="UP001057498"/>
    </source>
</evidence>
<accession>A0ABN6PMM9</accession>
<dbReference type="Pfam" id="PF07681">
    <property type="entry name" value="DoxX"/>
    <property type="match status" value="1"/>
</dbReference>
<dbReference type="RefSeq" id="WP_251969724.1">
    <property type="nucleotide sequence ID" value="NZ_AP025730.1"/>
</dbReference>
<keyword evidence="6 7" id="KW-0472">Membrane</keyword>
<dbReference type="InterPro" id="IPR032808">
    <property type="entry name" value="DoxX"/>
</dbReference>
<dbReference type="PANTHER" id="PTHR33452:SF1">
    <property type="entry name" value="INNER MEMBRANE PROTEIN YPHA-RELATED"/>
    <property type="match status" value="1"/>
</dbReference>
<keyword evidence="5 7" id="KW-1133">Transmembrane helix</keyword>
<keyword evidence="4 7" id="KW-0812">Transmembrane</keyword>
<evidence type="ECO:0000256" key="6">
    <source>
        <dbReference type="ARBA" id="ARBA00023136"/>
    </source>
</evidence>
<sequence>MNHTAPVTPMATAPGALPSPSSPGLLARWWHPLCAQLGRLPHTLVAALARFSLAATFWLSGQTKIEGLAINLVEGRFQLGWPRLSASAVDLFRDEYRLPILPPESAALLAASAEHALPLLLLLGLGTRFAALGLLGMTIVIQLLVYPGAYATHGIWAAALLLLIAHGPGAWSVDHVTGWDRVQPAR</sequence>
<evidence type="ECO:0000256" key="1">
    <source>
        <dbReference type="ARBA" id="ARBA00004651"/>
    </source>
</evidence>
<evidence type="ECO:0000256" key="3">
    <source>
        <dbReference type="ARBA" id="ARBA00022475"/>
    </source>
</evidence>
<feature type="transmembrane region" description="Helical" evidence="7">
    <location>
        <begin position="155"/>
        <end position="173"/>
    </location>
</feature>
<dbReference type="InterPro" id="IPR051907">
    <property type="entry name" value="DoxX-like_oxidoreductase"/>
</dbReference>